<dbReference type="RefSeq" id="WP_244302957.1">
    <property type="nucleotide sequence ID" value="NZ_CP049933.1"/>
</dbReference>
<evidence type="ECO:0000313" key="6">
    <source>
        <dbReference type="Proteomes" id="UP000503441"/>
    </source>
</evidence>
<protein>
    <recommendedName>
        <fullName evidence="4">SD-repeat containing protein B domain-containing protein</fullName>
    </recommendedName>
</protein>
<evidence type="ECO:0000259" key="4">
    <source>
        <dbReference type="Pfam" id="PF17210"/>
    </source>
</evidence>
<keyword evidence="3" id="KW-0732">Signal</keyword>
<dbReference type="InterPro" id="IPR013783">
    <property type="entry name" value="Ig-like_fold"/>
</dbReference>
<dbReference type="Gene3D" id="2.60.40.10">
    <property type="entry name" value="Immunoglobulins"/>
    <property type="match status" value="1"/>
</dbReference>
<proteinExistence type="predicted"/>
<comment type="subcellular location">
    <subcellularLocation>
        <location evidence="1">Secreted</location>
    </subcellularLocation>
</comment>
<dbReference type="Pfam" id="PF17210">
    <property type="entry name" value="SdrD_B"/>
    <property type="match status" value="1"/>
</dbReference>
<evidence type="ECO:0000256" key="3">
    <source>
        <dbReference type="ARBA" id="ARBA00022729"/>
    </source>
</evidence>
<dbReference type="PANTHER" id="PTHR23303">
    <property type="entry name" value="CARBOXYPEPTIDASE REGULATORY REGION-CONTAINING"/>
    <property type="match status" value="1"/>
</dbReference>
<keyword evidence="6" id="KW-1185">Reference proteome</keyword>
<reference evidence="5 6" key="1">
    <citation type="submission" date="2020-03" db="EMBL/GenBank/DDBJ databases">
        <title>Leucobacter sp. nov., isolated from beetles.</title>
        <authorList>
            <person name="Hyun D.-W."/>
            <person name="Bae J.-W."/>
        </authorList>
    </citation>
    <scope>NUCLEOTIDE SEQUENCE [LARGE SCALE GENOMIC DNA]</scope>
    <source>
        <strain evidence="5 6">HDW9A</strain>
    </source>
</reference>
<dbReference type="InterPro" id="IPR033764">
    <property type="entry name" value="Sdr_B"/>
</dbReference>
<dbReference type="InterPro" id="IPR051417">
    <property type="entry name" value="SDr/BOS_complex"/>
</dbReference>
<dbReference type="EMBL" id="CP049933">
    <property type="protein sequence ID" value="QIM19050.1"/>
    <property type="molecule type" value="Genomic_DNA"/>
</dbReference>
<organism evidence="5 6">
    <name type="scientific">Leucobacter coleopterorum</name>
    <dbReference type="NCBI Taxonomy" id="2714933"/>
    <lineage>
        <taxon>Bacteria</taxon>
        <taxon>Bacillati</taxon>
        <taxon>Actinomycetota</taxon>
        <taxon>Actinomycetes</taxon>
        <taxon>Micrococcales</taxon>
        <taxon>Microbacteriaceae</taxon>
        <taxon>Leucobacter</taxon>
    </lineage>
</organism>
<evidence type="ECO:0000256" key="2">
    <source>
        <dbReference type="ARBA" id="ARBA00022525"/>
    </source>
</evidence>
<dbReference type="SUPFAM" id="SSF117074">
    <property type="entry name" value="Hypothetical protein PA1324"/>
    <property type="match status" value="1"/>
</dbReference>
<accession>A0ABX6K1S0</accession>
<sequence>MSDLPEGTEVHLEEVMPTNTPEYEWSAPKFSATTNPNVVVSPDGTSVDLKIVGEGTFRFSLVNTVTKLTKADSFAIGDYTWIDANRDGVQDSDEQVLPGVTVTLADAKGNPVTDLTGAEVLPTLTDANGYYHFDNLPAGQYTVHFTAPRDTKRQVWSRGPIPRSIPTRIQTPGGQRSLTSELIRAIRQLRSLRMA</sequence>
<dbReference type="Proteomes" id="UP000503441">
    <property type="component" value="Chromosome"/>
</dbReference>
<evidence type="ECO:0000256" key="1">
    <source>
        <dbReference type="ARBA" id="ARBA00004613"/>
    </source>
</evidence>
<dbReference type="PANTHER" id="PTHR23303:SF15">
    <property type="entry name" value="COLOSSIN-A"/>
    <property type="match status" value="1"/>
</dbReference>
<feature type="domain" description="SD-repeat containing protein B" evidence="4">
    <location>
        <begin position="75"/>
        <end position="152"/>
    </location>
</feature>
<evidence type="ECO:0000313" key="5">
    <source>
        <dbReference type="EMBL" id="QIM19050.1"/>
    </source>
</evidence>
<name>A0ABX6K1S0_9MICO</name>
<gene>
    <name evidence="5" type="ORF">G7066_11590</name>
</gene>
<keyword evidence="2" id="KW-0964">Secreted</keyword>